<reference evidence="2" key="1">
    <citation type="journal article" date="2014" name="Science">
        <title>Ancient hybridizations among the ancestral genomes of bread wheat.</title>
        <authorList>
            <consortium name="International Wheat Genome Sequencing Consortium,"/>
            <person name="Marcussen T."/>
            <person name="Sandve S.R."/>
            <person name="Heier L."/>
            <person name="Spannagl M."/>
            <person name="Pfeifer M."/>
            <person name="Jakobsen K.S."/>
            <person name="Wulff B.B."/>
            <person name="Steuernagel B."/>
            <person name="Mayer K.F."/>
            <person name="Olsen O.A."/>
        </authorList>
    </citation>
    <scope>NUCLEOTIDE SEQUENCE [LARGE SCALE GENOMIC DNA]</scope>
    <source>
        <strain evidence="2">cv. AL8/78</strain>
    </source>
</reference>
<sequence>YTAPESDSFSFIVHMRTQNRCIATSSNRACFFSLISRHCSVFTKGYTCVYIPLVAHERPSVYTCINRAVHRGSRFIYKPGCSPRPLVCIRLIPDKPVLCKPCTISKEFYSAYI</sequence>
<dbReference type="AlphaFoldDB" id="A0A453MY00"/>
<evidence type="ECO:0000313" key="1">
    <source>
        <dbReference type="EnsemblPlants" id="AET6Gv20143500.12"/>
    </source>
</evidence>
<dbReference type="EnsemblPlants" id="AET6Gv20143500.12">
    <property type="protein sequence ID" value="AET6Gv20143500.12"/>
    <property type="gene ID" value="AET6Gv20143500"/>
</dbReference>
<name>A0A453MY00_AEGTS</name>
<reference evidence="2" key="2">
    <citation type="journal article" date="2017" name="Nat. Plants">
        <title>The Aegilops tauschii genome reveals multiple impacts of transposons.</title>
        <authorList>
            <person name="Zhao G."/>
            <person name="Zou C."/>
            <person name="Li K."/>
            <person name="Wang K."/>
            <person name="Li T."/>
            <person name="Gao L."/>
            <person name="Zhang X."/>
            <person name="Wang H."/>
            <person name="Yang Z."/>
            <person name="Liu X."/>
            <person name="Jiang W."/>
            <person name="Mao L."/>
            <person name="Kong X."/>
            <person name="Jiao Y."/>
            <person name="Jia J."/>
        </authorList>
    </citation>
    <scope>NUCLEOTIDE SEQUENCE [LARGE SCALE GENOMIC DNA]</scope>
    <source>
        <strain evidence="2">cv. AL8/78</strain>
    </source>
</reference>
<evidence type="ECO:0000313" key="2">
    <source>
        <dbReference type="Proteomes" id="UP000015105"/>
    </source>
</evidence>
<proteinExistence type="predicted"/>
<protein>
    <submittedName>
        <fullName evidence="1">Uncharacterized protein</fullName>
    </submittedName>
</protein>
<keyword evidence="2" id="KW-1185">Reference proteome</keyword>
<reference evidence="1" key="3">
    <citation type="journal article" date="2017" name="Nature">
        <title>Genome sequence of the progenitor of the wheat D genome Aegilops tauschii.</title>
        <authorList>
            <person name="Luo M.C."/>
            <person name="Gu Y.Q."/>
            <person name="Puiu D."/>
            <person name="Wang H."/>
            <person name="Twardziok S.O."/>
            <person name="Deal K.R."/>
            <person name="Huo N."/>
            <person name="Zhu T."/>
            <person name="Wang L."/>
            <person name="Wang Y."/>
            <person name="McGuire P.E."/>
            <person name="Liu S."/>
            <person name="Long H."/>
            <person name="Ramasamy R.K."/>
            <person name="Rodriguez J.C."/>
            <person name="Van S.L."/>
            <person name="Yuan L."/>
            <person name="Wang Z."/>
            <person name="Xia Z."/>
            <person name="Xiao L."/>
            <person name="Anderson O.D."/>
            <person name="Ouyang S."/>
            <person name="Liang Y."/>
            <person name="Zimin A.V."/>
            <person name="Pertea G."/>
            <person name="Qi P."/>
            <person name="Bennetzen J.L."/>
            <person name="Dai X."/>
            <person name="Dawson M.W."/>
            <person name="Muller H.G."/>
            <person name="Kugler K."/>
            <person name="Rivarola-Duarte L."/>
            <person name="Spannagl M."/>
            <person name="Mayer K.F.X."/>
            <person name="Lu F.H."/>
            <person name="Bevan M.W."/>
            <person name="Leroy P."/>
            <person name="Li P."/>
            <person name="You F.M."/>
            <person name="Sun Q."/>
            <person name="Liu Z."/>
            <person name="Lyons E."/>
            <person name="Wicker T."/>
            <person name="Salzberg S.L."/>
            <person name="Devos K.M."/>
            <person name="Dvorak J."/>
        </authorList>
    </citation>
    <scope>NUCLEOTIDE SEQUENCE [LARGE SCALE GENOMIC DNA]</scope>
    <source>
        <strain evidence="1">cv. AL8/78</strain>
    </source>
</reference>
<reference evidence="1" key="5">
    <citation type="journal article" date="2021" name="G3 (Bethesda)">
        <title>Aegilops tauschii genome assembly Aet v5.0 features greater sequence contiguity and improved annotation.</title>
        <authorList>
            <person name="Wang L."/>
            <person name="Zhu T."/>
            <person name="Rodriguez J.C."/>
            <person name="Deal K.R."/>
            <person name="Dubcovsky J."/>
            <person name="McGuire P.E."/>
            <person name="Lux T."/>
            <person name="Spannagl M."/>
            <person name="Mayer K.F.X."/>
            <person name="Baldrich P."/>
            <person name="Meyers B.C."/>
            <person name="Huo N."/>
            <person name="Gu Y.Q."/>
            <person name="Zhou H."/>
            <person name="Devos K.M."/>
            <person name="Bennetzen J.L."/>
            <person name="Unver T."/>
            <person name="Budak H."/>
            <person name="Gulick P.J."/>
            <person name="Galiba G."/>
            <person name="Kalapos B."/>
            <person name="Nelson D.R."/>
            <person name="Li P."/>
            <person name="You F.M."/>
            <person name="Luo M.C."/>
            <person name="Dvorak J."/>
        </authorList>
    </citation>
    <scope>NUCLEOTIDE SEQUENCE [LARGE SCALE GENOMIC DNA]</scope>
    <source>
        <strain evidence="1">cv. AL8/78</strain>
    </source>
</reference>
<dbReference type="Gramene" id="AET6Gv20143500.12">
    <property type="protein sequence ID" value="AET6Gv20143500.12"/>
    <property type="gene ID" value="AET6Gv20143500"/>
</dbReference>
<organism evidence="1 2">
    <name type="scientific">Aegilops tauschii subsp. strangulata</name>
    <name type="common">Goatgrass</name>
    <dbReference type="NCBI Taxonomy" id="200361"/>
    <lineage>
        <taxon>Eukaryota</taxon>
        <taxon>Viridiplantae</taxon>
        <taxon>Streptophyta</taxon>
        <taxon>Embryophyta</taxon>
        <taxon>Tracheophyta</taxon>
        <taxon>Spermatophyta</taxon>
        <taxon>Magnoliopsida</taxon>
        <taxon>Liliopsida</taxon>
        <taxon>Poales</taxon>
        <taxon>Poaceae</taxon>
        <taxon>BOP clade</taxon>
        <taxon>Pooideae</taxon>
        <taxon>Triticodae</taxon>
        <taxon>Triticeae</taxon>
        <taxon>Triticinae</taxon>
        <taxon>Aegilops</taxon>
    </lineage>
</organism>
<accession>A0A453MY00</accession>
<reference evidence="1" key="4">
    <citation type="submission" date="2019-03" db="UniProtKB">
        <authorList>
            <consortium name="EnsemblPlants"/>
        </authorList>
    </citation>
    <scope>IDENTIFICATION</scope>
</reference>
<dbReference type="Proteomes" id="UP000015105">
    <property type="component" value="Chromosome 6D"/>
</dbReference>